<evidence type="ECO:0008006" key="6">
    <source>
        <dbReference type="Google" id="ProtNLM"/>
    </source>
</evidence>
<keyword evidence="3" id="KW-0732">Signal</keyword>
<name>A0A6A6F8M2_9PEZI</name>
<evidence type="ECO:0000313" key="5">
    <source>
        <dbReference type="Proteomes" id="UP000799539"/>
    </source>
</evidence>
<evidence type="ECO:0000256" key="2">
    <source>
        <dbReference type="SAM" id="Phobius"/>
    </source>
</evidence>
<organism evidence="4 5">
    <name type="scientific">Cercospora zeae-maydis SCOH1-5</name>
    <dbReference type="NCBI Taxonomy" id="717836"/>
    <lineage>
        <taxon>Eukaryota</taxon>
        <taxon>Fungi</taxon>
        <taxon>Dikarya</taxon>
        <taxon>Ascomycota</taxon>
        <taxon>Pezizomycotina</taxon>
        <taxon>Dothideomycetes</taxon>
        <taxon>Dothideomycetidae</taxon>
        <taxon>Mycosphaerellales</taxon>
        <taxon>Mycosphaerellaceae</taxon>
        <taxon>Cercospora</taxon>
    </lineage>
</organism>
<reference evidence="4" key="1">
    <citation type="journal article" date="2020" name="Stud. Mycol.">
        <title>101 Dothideomycetes genomes: a test case for predicting lifestyles and emergence of pathogens.</title>
        <authorList>
            <person name="Haridas S."/>
            <person name="Albert R."/>
            <person name="Binder M."/>
            <person name="Bloem J."/>
            <person name="Labutti K."/>
            <person name="Salamov A."/>
            <person name="Andreopoulos B."/>
            <person name="Baker S."/>
            <person name="Barry K."/>
            <person name="Bills G."/>
            <person name="Bluhm B."/>
            <person name="Cannon C."/>
            <person name="Castanera R."/>
            <person name="Culley D."/>
            <person name="Daum C."/>
            <person name="Ezra D."/>
            <person name="Gonzalez J."/>
            <person name="Henrissat B."/>
            <person name="Kuo A."/>
            <person name="Liang C."/>
            <person name="Lipzen A."/>
            <person name="Lutzoni F."/>
            <person name="Magnuson J."/>
            <person name="Mondo S."/>
            <person name="Nolan M."/>
            <person name="Ohm R."/>
            <person name="Pangilinan J."/>
            <person name="Park H.-J."/>
            <person name="Ramirez L."/>
            <person name="Alfaro M."/>
            <person name="Sun H."/>
            <person name="Tritt A."/>
            <person name="Yoshinaga Y."/>
            <person name="Zwiers L.-H."/>
            <person name="Turgeon B."/>
            <person name="Goodwin S."/>
            <person name="Spatafora J."/>
            <person name="Crous P."/>
            <person name="Grigoriev I."/>
        </authorList>
    </citation>
    <scope>NUCLEOTIDE SEQUENCE</scope>
    <source>
        <strain evidence="4">SCOH1-5</strain>
    </source>
</reference>
<protein>
    <recommendedName>
        <fullName evidence="6">FAS1 domain-containing protein</fullName>
    </recommendedName>
</protein>
<keyword evidence="5" id="KW-1185">Reference proteome</keyword>
<feature type="region of interest" description="Disordered" evidence="1">
    <location>
        <begin position="159"/>
        <end position="188"/>
    </location>
</feature>
<feature type="chain" id="PRO_5025402996" description="FAS1 domain-containing protein" evidence="3">
    <location>
        <begin position="22"/>
        <end position="244"/>
    </location>
</feature>
<feature type="signal peptide" evidence="3">
    <location>
        <begin position="1"/>
        <end position="21"/>
    </location>
</feature>
<dbReference type="OrthoDB" id="5419608at2759"/>
<dbReference type="EMBL" id="ML992685">
    <property type="protein sequence ID" value="KAF2209681.1"/>
    <property type="molecule type" value="Genomic_DNA"/>
</dbReference>
<keyword evidence="2" id="KW-0812">Transmembrane</keyword>
<proteinExistence type="predicted"/>
<keyword evidence="2" id="KW-1133">Transmembrane helix</keyword>
<evidence type="ECO:0000256" key="3">
    <source>
        <dbReference type="SAM" id="SignalP"/>
    </source>
</evidence>
<dbReference type="AlphaFoldDB" id="A0A6A6F8M2"/>
<sequence length="244" mass="24748">MLLTTTRLLAATAALAALTSAQDQNKNPNKQGEGASGSQTEDAAELISVVSVLQTALPSSILNEALTNSAGVSSQLASQFHAGETPTWFSDLPNGVKTYLVPTLTNLPSSSSMTITTTTTSSETGSSTTTGEISFPFRSFVFLCLMGRDADVGYFVDHTSSSTHSSSSSSSKTSTETERSSRTSEAGAVGAPAAATGAVVAGMAGLAGFVGVLALLVLMIGGSGKLDGDSGRSGRWEMVCRGCG</sequence>
<evidence type="ECO:0000256" key="1">
    <source>
        <dbReference type="SAM" id="MobiDB-lite"/>
    </source>
</evidence>
<evidence type="ECO:0000313" key="4">
    <source>
        <dbReference type="EMBL" id="KAF2209681.1"/>
    </source>
</evidence>
<feature type="transmembrane region" description="Helical" evidence="2">
    <location>
        <begin position="198"/>
        <end position="220"/>
    </location>
</feature>
<keyword evidence="2" id="KW-0472">Membrane</keyword>
<accession>A0A6A6F8M2</accession>
<feature type="compositionally biased region" description="Low complexity" evidence="1">
    <location>
        <begin position="159"/>
        <end position="174"/>
    </location>
</feature>
<gene>
    <name evidence="4" type="ORF">CERZMDRAFT_86659</name>
</gene>
<dbReference type="Proteomes" id="UP000799539">
    <property type="component" value="Unassembled WGS sequence"/>
</dbReference>